<feature type="compositionally biased region" description="Low complexity" evidence="1">
    <location>
        <begin position="338"/>
        <end position="348"/>
    </location>
</feature>
<feature type="compositionally biased region" description="Basic and acidic residues" evidence="1">
    <location>
        <begin position="463"/>
        <end position="482"/>
    </location>
</feature>
<feature type="compositionally biased region" description="Low complexity" evidence="1">
    <location>
        <begin position="366"/>
        <end position="407"/>
    </location>
</feature>
<feature type="region of interest" description="Disordered" evidence="1">
    <location>
        <begin position="298"/>
        <end position="348"/>
    </location>
</feature>
<dbReference type="EMBL" id="LN483071">
    <property type="protein sequence ID" value="CEA08694.1"/>
    <property type="molecule type" value="Genomic_DNA"/>
</dbReference>
<dbReference type="PATRIC" id="fig|1461584.3.peg.2028"/>
<dbReference type="SUPFAM" id="SSF56112">
    <property type="entry name" value="Protein kinase-like (PK-like)"/>
    <property type="match status" value="1"/>
</dbReference>
<dbReference type="Pfam" id="PF01636">
    <property type="entry name" value="APH"/>
    <property type="match status" value="1"/>
</dbReference>
<dbReference type="InterPro" id="IPR011009">
    <property type="entry name" value="Kinase-like_dom_sf"/>
</dbReference>
<dbReference type="AlphaFoldDB" id="A0A078MQZ9"/>
<feature type="region of interest" description="Disordered" evidence="1">
    <location>
        <begin position="366"/>
        <end position="541"/>
    </location>
</feature>
<accession>A0A078MQZ9</accession>
<dbReference type="InterPro" id="IPR002575">
    <property type="entry name" value="Aminoglycoside_PTrfase"/>
</dbReference>
<evidence type="ECO:0000313" key="3">
    <source>
        <dbReference type="EMBL" id="CEA08694.1"/>
    </source>
</evidence>
<sequence>MASAAVPGLAPTGVAGSPDDAADFDAAVIVDASGRRWRVRCPRHVEASMRLETELLVLRAFVPAVRAELPFTVPYVAGTVRRGDLCTCVYSHLSGTAREIDDLAAAGDAVAADIGKAIAAIHTLPQSIVHNADLPSYTANEFRQRRLNELDAAAGTGKIPPVLLRRWEHALEDVTLWRFSPVVVHGDLHEDNLLVANGRVSAVTGWTDLRVGDPADDFAWLIAAADQTFTAKVHTAYMQARGDVADPHLIRRAALSAEFALAQWMVRGLAVGSAEMVSEATDMLATLEADVRVQEAQQARTARSASGWRPATGQQRVVEPAAGTEPARAPKVTVSPIGPADAEGAAPAGTAAAGTAAAGTATAGTAADSTSADGAAPSAGVPGSDGAAAPAGDAAAAPAGDADQSAGQPGAVRPDGPRAEEHPAGPGSGSRANSTKVSAEPIDVQSAEPGHDGNDIEGAVAADARDAGEQHDVVDADGHEGSKNGCGNPAADAGAGAPGNDDGDAVVIALPTRSRNTADDAAPEDGAAAGSADAAGRPQRR</sequence>
<reference evidence="3" key="1">
    <citation type="submission" date="2014-07" db="EMBL/GenBank/DDBJ databases">
        <authorList>
            <person name="Urmite Genomes Urmite Genomes"/>
        </authorList>
    </citation>
    <scope>NUCLEOTIDE SEQUENCE</scope>
    <source>
        <strain evidence="3">11W110_air</strain>
    </source>
</reference>
<dbReference type="GO" id="GO:0016740">
    <property type="term" value="F:transferase activity"/>
    <property type="evidence" value="ECO:0007669"/>
    <property type="project" value="UniProtKB-KW"/>
</dbReference>
<evidence type="ECO:0000256" key="1">
    <source>
        <dbReference type="SAM" id="MobiDB-lite"/>
    </source>
</evidence>
<evidence type="ECO:0000259" key="2">
    <source>
        <dbReference type="Pfam" id="PF01636"/>
    </source>
</evidence>
<keyword evidence="3" id="KW-0808">Transferase</keyword>
<proteinExistence type="predicted"/>
<gene>
    <name evidence="3" type="ORF">BN1051_02052</name>
</gene>
<feature type="domain" description="Aminoglycoside phosphotransferase" evidence="2">
    <location>
        <begin position="27"/>
        <end position="247"/>
    </location>
</feature>
<protein>
    <submittedName>
        <fullName evidence="3">Phosphotransferase enzyme family protein</fullName>
    </submittedName>
</protein>
<feature type="compositionally biased region" description="Low complexity" evidence="1">
    <location>
        <begin position="524"/>
        <end position="541"/>
    </location>
</feature>
<organism evidence="3">
    <name type="scientific">Arthrobacter saudimassiliensis</name>
    <dbReference type="NCBI Taxonomy" id="1461584"/>
    <lineage>
        <taxon>Bacteria</taxon>
        <taxon>Bacillati</taxon>
        <taxon>Actinomycetota</taxon>
        <taxon>Actinomycetes</taxon>
        <taxon>Micrococcales</taxon>
        <taxon>Micrococcaceae</taxon>
        <taxon>Arthrobacter</taxon>
    </lineage>
</organism>
<feature type="compositionally biased region" description="Low complexity" evidence="1">
    <location>
        <begin position="485"/>
        <end position="500"/>
    </location>
</feature>
<dbReference type="Gene3D" id="3.90.1200.10">
    <property type="match status" value="1"/>
</dbReference>
<name>A0A078MQZ9_9MICC</name>